<dbReference type="RefSeq" id="WP_198483862.1">
    <property type="nucleotide sequence ID" value="NZ_CP065997.1"/>
</dbReference>
<keyword evidence="1" id="KW-0732">Signal</keyword>
<organism evidence="2 3">
    <name type="scientific">Achromobacter deleyi</name>
    <dbReference type="NCBI Taxonomy" id="1353891"/>
    <lineage>
        <taxon>Bacteria</taxon>
        <taxon>Pseudomonadati</taxon>
        <taxon>Pseudomonadota</taxon>
        <taxon>Betaproteobacteria</taxon>
        <taxon>Burkholderiales</taxon>
        <taxon>Alcaligenaceae</taxon>
        <taxon>Achromobacter</taxon>
    </lineage>
</organism>
<evidence type="ECO:0000313" key="2">
    <source>
        <dbReference type="EMBL" id="QQB33485.1"/>
    </source>
</evidence>
<evidence type="ECO:0000313" key="3">
    <source>
        <dbReference type="Proteomes" id="UP000595231"/>
    </source>
</evidence>
<feature type="signal peptide" evidence="1">
    <location>
        <begin position="1"/>
        <end position="38"/>
    </location>
</feature>
<feature type="chain" id="PRO_5033058326" evidence="1">
    <location>
        <begin position="39"/>
        <end position="378"/>
    </location>
</feature>
<dbReference type="PANTHER" id="PTHR47197">
    <property type="entry name" value="PROTEIN NIRF"/>
    <property type="match status" value="1"/>
</dbReference>
<proteinExistence type="predicted"/>
<reference evidence="2 3" key="1">
    <citation type="submission" date="2020-12" db="EMBL/GenBank/DDBJ databases">
        <title>FDA dAtabase for Regulatory Grade micrObial Sequences (FDA-ARGOS): Supporting development and validation of Infectious Disease Dx tests.</title>
        <authorList>
            <person name="Sproer C."/>
            <person name="Gronow S."/>
            <person name="Severitt S."/>
            <person name="Schroder I."/>
            <person name="Tallon L."/>
            <person name="Sadzewicz L."/>
            <person name="Zhao X."/>
            <person name="Boylan J."/>
            <person name="Ott S."/>
            <person name="Bowen H."/>
            <person name="Vavikolanu K."/>
            <person name="Mehta A."/>
            <person name="Aluvathingal J."/>
            <person name="Nadendla S."/>
            <person name="Lowell S."/>
            <person name="Myers T."/>
            <person name="Yan Y."/>
            <person name="Sichtig H."/>
        </authorList>
    </citation>
    <scope>NUCLEOTIDE SEQUENCE [LARGE SCALE GENOMIC DNA]</scope>
    <source>
        <strain evidence="2 3">FDAARGOS_1050</strain>
    </source>
</reference>
<dbReference type="SUPFAM" id="SSF51004">
    <property type="entry name" value="C-terminal (heme d1) domain of cytochrome cd1-nitrite reductase"/>
    <property type="match status" value="1"/>
</dbReference>
<dbReference type="Gene3D" id="2.130.10.10">
    <property type="entry name" value="YVTN repeat-like/Quinoprotein amine dehydrogenase"/>
    <property type="match status" value="2"/>
</dbReference>
<gene>
    <name evidence="2" type="ORF">I6I07_23030</name>
</gene>
<dbReference type="InterPro" id="IPR015943">
    <property type="entry name" value="WD40/YVTN_repeat-like_dom_sf"/>
</dbReference>
<evidence type="ECO:0000256" key="1">
    <source>
        <dbReference type="SAM" id="SignalP"/>
    </source>
</evidence>
<dbReference type="PANTHER" id="PTHR47197:SF3">
    <property type="entry name" value="DIHYDRO-HEME D1 DEHYDROGENASE"/>
    <property type="match status" value="1"/>
</dbReference>
<dbReference type="Proteomes" id="UP000595231">
    <property type="component" value="Chromosome"/>
</dbReference>
<name>A0A7T4E287_9BURK</name>
<protein>
    <submittedName>
        <fullName evidence="2">Uncharacterized protein</fullName>
    </submittedName>
</protein>
<accession>A0A7T4E287</accession>
<dbReference type="InterPro" id="IPR011048">
    <property type="entry name" value="Haem_d1_sf"/>
</dbReference>
<dbReference type="InterPro" id="IPR051200">
    <property type="entry name" value="Host-pathogen_enzymatic-act"/>
</dbReference>
<sequence length="378" mass="39598">MQPPITASAPAAFPRRAAPRLRAALSAACAAAALIAQAPAGAETAAARDPIVAERSATVLPGSGHSWGFAALARDGGELLLARRENGLTVYDTANRQALARIPGTEGANAVVAVPSADRFYVASMDGSVIVVRASDRQVLKHVPLDIGNLNNVLYDPDSGQVLVTSGRRGAVSRVYRLDPACDCVRASLDLPAAKLDAPVLLGPGMVALPLRDEGRIAVIDLRRLTLTRLWQPAQCPRPSALAADPAGKRLFVACRGAEPRLLSLDADSGAVLASVAAGRDINALAYDARRDWLLAPSGADARLSIHDASPAGQLRRLAAIGTRPWAHNMAYDAGRGVAYLPSMDDTEVYPAGGGEAQRHFAANSFTITALRLREARP</sequence>
<dbReference type="AlphaFoldDB" id="A0A7T4E287"/>
<dbReference type="EMBL" id="CP065997">
    <property type="protein sequence ID" value="QQB33485.1"/>
    <property type="molecule type" value="Genomic_DNA"/>
</dbReference>